<keyword evidence="4" id="KW-1185">Reference proteome</keyword>
<evidence type="ECO:0000313" key="3">
    <source>
        <dbReference type="EMBL" id="KJZ67951.1"/>
    </source>
</evidence>
<name>A0A0F7ZET5_9HYPO</name>
<feature type="region of interest" description="Disordered" evidence="2">
    <location>
        <begin position="1"/>
        <end position="111"/>
    </location>
</feature>
<protein>
    <submittedName>
        <fullName evidence="3">Uncharacterized protein</fullName>
    </submittedName>
</protein>
<dbReference type="OrthoDB" id="5213630at2759"/>
<feature type="compositionally biased region" description="Polar residues" evidence="2">
    <location>
        <begin position="63"/>
        <end position="72"/>
    </location>
</feature>
<evidence type="ECO:0000313" key="4">
    <source>
        <dbReference type="Proteomes" id="UP000054481"/>
    </source>
</evidence>
<dbReference type="AlphaFoldDB" id="A0A0F7ZET5"/>
<evidence type="ECO:0000256" key="2">
    <source>
        <dbReference type="SAM" id="MobiDB-lite"/>
    </source>
</evidence>
<proteinExistence type="predicted"/>
<feature type="coiled-coil region" evidence="1">
    <location>
        <begin position="180"/>
        <end position="221"/>
    </location>
</feature>
<gene>
    <name evidence="3" type="ORF">HIM_12660</name>
</gene>
<reference evidence="3 4" key="1">
    <citation type="journal article" date="2014" name="Genome Biol. Evol.">
        <title>Comparative genomics and transcriptomics analyses reveal divergent lifestyle features of nematode endoparasitic fungus Hirsutella minnesotensis.</title>
        <authorList>
            <person name="Lai Y."/>
            <person name="Liu K."/>
            <person name="Zhang X."/>
            <person name="Zhang X."/>
            <person name="Li K."/>
            <person name="Wang N."/>
            <person name="Shu C."/>
            <person name="Wu Y."/>
            <person name="Wang C."/>
            <person name="Bushley K.E."/>
            <person name="Xiang M."/>
            <person name="Liu X."/>
        </authorList>
    </citation>
    <scope>NUCLEOTIDE SEQUENCE [LARGE SCALE GENOMIC DNA]</scope>
    <source>
        <strain evidence="3 4">3608</strain>
    </source>
</reference>
<dbReference type="Proteomes" id="UP000054481">
    <property type="component" value="Unassembled WGS sequence"/>
</dbReference>
<keyword evidence="1" id="KW-0175">Coiled coil</keyword>
<sequence length="472" mass="52149">MPSNSKQKGPPARGRRGQEPVQREVRIGGEASAPFATSTSHDSSREKLRGDSFHDQMREVSPSDETGQDQTSPPAPKRLLNQSTTSRGVSFPSERNRESWGFVTEPSSLPRSLDENLGRRIADSRPKKCETSSVHGFRDHYRLDGHGRHHQPPVHAASSLQHGAGSRMPSSQLKKNSRDVETLTDAVISLQKQVADLEQACGNLKHRNDALQAALDAQEEAFGRQESDSYLAEKFAEMTAQIKSWSSHVCRAADGPVIFGAVDVDAEYATSKPVDTFRGVDIWMPRSPGQALYELEQFLAQPEHLGESAFQDWRARTIFLLSGKLPPSEWSNSTHEELQRIVGRTMHIIEPLVPTPDAETGSPTELKARLYHNIFLPAVELCQVLRRQRARWTVVVPTAPHDLPGELALESGDMMDVDALDEPMLGSVDAAEGPKLVSCLIAPGLYKEGTDDGRNYDRGYHVIKAEVSCVQN</sequence>
<accession>A0A0F7ZET5</accession>
<feature type="region of interest" description="Disordered" evidence="2">
    <location>
        <begin position="143"/>
        <end position="178"/>
    </location>
</feature>
<organism evidence="3 4">
    <name type="scientific">Hirsutella minnesotensis 3608</name>
    <dbReference type="NCBI Taxonomy" id="1043627"/>
    <lineage>
        <taxon>Eukaryota</taxon>
        <taxon>Fungi</taxon>
        <taxon>Dikarya</taxon>
        <taxon>Ascomycota</taxon>
        <taxon>Pezizomycotina</taxon>
        <taxon>Sordariomycetes</taxon>
        <taxon>Hypocreomycetidae</taxon>
        <taxon>Hypocreales</taxon>
        <taxon>Ophiocordycipitaceae</taxon>
        <taxon>Hirsutella</taxon>
    </lineage>
</organism>
<feature type="compositionally biased region" description="Basic and acidic residues" evidence="2">
    <location>
        <begin position="42"/>
        <end position="58"/>
    </location>
</feature>
<dbReference type="EMBL" id="KQ031148">
    <property type="protein sequence ID" value="KJZ67951.1"/>
    <property type="molecule type" value="Genomic_DNA"/>
</dbReference>
<evidence type="ECO:0000256" key="1">
    <source>
        <dbReference type="SAM" id="Coils"/>
    </source>
</evidence>
<feature type="compositionally biased region" description="Basic and acidic residues" evidence="2">
    <location>
        <begin position="16"/>
        <end position="27"/>
    </location>
</feature>